<dbReference type="SUPFAM" id="SSF103515">
    <property type="entry name" value="Autotransporter"/>
    <property type="match status" value="1"/>
</dbReference>
<reference evidence="2" key="1">
    <citation type="submission" date="2018-09" db="EMBL/GenBank/DDBJ databases">
        <authorList>
            <person name="Ashton P.M."/>
            <person name="Dallman T."/>
            <person name="Nair S."/>
            <person name="De Pinna E."/>
            <person name="Peters T."/>
            <person name="Grant K."/>
        </authorList>
    </citation>
    <scope>NUCLEOTIDE SEQUENCE [LARGE SCALE GENOMIC DNA]</scope>
    <source>
        <strain evidence="2">598938</strain>
    </source>
</reference>
<dbReference type="InterPro" id="IPR006315">
    <property type="entry name" value="OM_autotransptr_brl_dom"/>
</dbReference>
<dbReference type="EMBL" id="RVVJ01000088">
    <property type="protein sequence ID" value="MML57031.1"/>
    <property type="molecule type" value="Genomic_DNA"/>
</dbReference>
<dbReference type="SMART" id="SM00869">
    <property type="entry name" value="Autotransporter"/>
    <property type="match status" value="1"/>
</dbReference>
<gene>
    <name evidence="2" type="ORF">D7N80_28110</name>
</gene>
<sequence length="481" mass="50935">MNLYGSNTLNLVSSVGKGQLGGRGFVGKYLGITLGVDSDLKSDGKGVTTVNAGTYSPGTLHRLNNIGLGDGYEFGRIAVDGLALGGKYRLNIESSGAEPYTIGGRLAEGLEAESSKAHAFVSYKTDEDRPVTGKDGKAVVQNVTSDADFISLSAPAELGVYQYSAEKVMDGVNNRTNIYYSSTGKLSNSAATAVSLAAAPVDVANLESDTLAKHMNSVRHGKDSGVWVSYFGGENRNTTASGPEYTLKTNGVMLGADTLTENNWLAGVAVSSARSDMSVMNSSGDLNSYGAQFYMSRRYDSGVFVDSALQFNHFSNTAKARMVNGQQAKADFSGNSYGLEAKVGYAWNNDGFFAEPYVRAAARALDGEHYALSNGMTVNSNDYKSMLGEVGADLGYQYAISGGYVKPYLHLAALNEFADGNSVRVNNVSLDNSVKGAAFQAGLGAELKVTDNLGGYAAFDYTKGDNTERPWQATVGVNYTW</sequence>
<dbReference type="Gene3D" id="2.40.128.130">
    <property type="entry name" value="Autotransporter beta-domain"/>
    <property type="match status" value="1"/>
</dbReference>
<comment type="caution">
    <text evidence="2">The sequence shown here is derived from an EMBL/GenBank/DDBJ whole genome shotgun (WGS) entry which is preliminary data.</text>
</comment>
<feature type="domain" description="Autotransporter" evidence="1">
    <location>
        <begin position="219"/>
        <end position="481"/>
    </location>
</feature>
<evidence type="ECO:0000259" key="1">
    <source>
        <dbReference type="PROSITE" id="PS51208"/>
    </source>
</evidence>
<dbReference type="NCBIfam" id="TIGR01414">
    <property type="entry name" value="autotrans_barl"/>
    <property type="match status" value="1"/>
</dbReference>
<dbReference type="InterPro" id="IPR051551">
    <property type="entry name" value="Autotransporter_adhesion"/>
</dbReference>
<evidence type="ECO:0000313" key="2">
    <source>
        <dbReference type="EMBL" id="MML57031.1"/>
    </source>
</evidence>
<dbReference type="PROSITE" id="PS51208">
    <property type="entry name" value="AUTOTRANSPORTER"/>
    <property type="match status" value="1"/>
</dbReference>
<dbReference type="Pfam" id="PF03797">
    <property type="entry name" value="Autotransporter"/>
    <property type="match status" value="1"/>
</dbReference>
<name>A0A3R1B0H6_SALET</name>
<dbReference type="InterPro" id="IPR005546">
    <property type="entry name" value="Autotransporte_beta"/>
</dbReference>
<dbReference type="GO" id="GO:0019867">
    <property type="term" value="C:outer membrane"/>
    <property type="evidence" value="ECO:0007669"/>
    <property type="project" value="InterPro"/>
</dbReference>
<accession>A0A3R1B0H6</accession>
<dbReference type="PANTHER" id="PTHR35037:SF2">
    <property type="match status" value="1"/>
</dbReference>
<protein>
    <submittedName>
        <fullName evidence="2">Autotransporter outer membrane beta-barrel domain-containing protein</fullName>
    </submittedName>
</protein>
<dbReference type="InterPro" id="IPR036709">
    <property type="entry name" value="Autotransporte_beta_dom_sf"/>
</dbReference>
<proteinExistence type="predicted"/>
<dbReference type="PANTHER" id="PTHR35037">
    <property type="entry name" value="C-TERMINAL REGION OF AIDA-LIKE PROTEIN"/>
    <property type="match status" value="1"/>
</dbReference>
<organism evidence="2">
    <name type="scientific">Salmonella enterica I</name>
    <dbReference type="NCBI Taxonomy" id="59201"/>
    <lineage>
        <taxon>Bacteria</taxon>
        <taxon>Pseudomonadati</taxon>
        <taxon>Pseudomonadota</taxon>
        <taxon>Gammaproteobacteria</taxon>
        <taxon>Enterobacterales</taxon>
        <taxon>Enterobacteriaceae</taxon>
        <taxon>Salmonella</taxon>
    </lineage>
</organism>
<dbReference type="Proteomes" id="UP000885348">
    <property type="component" value="Unassembled WGS sequence"/>
</dbReference>
<dbReference type="AlphaFoldDB" id="A0A3R1B0H6"/>